<dbReference type="AlphaFoldDB" id="A0A0P6Y3L4"/>
<accession>A0A0P6Y3L4</accession>
<dbReference type="PANTHER" id="PTHR38436:SF1">
    <property type="entry name" value="ESTER CYCLASE"/>
    <property type="match status" value="1"/>
</dbReference>
<dbReference type="EMBL" id="LGKP01000011">
    <property type="protein sequence ID" value="KPL90528.1"/>
    <property type="molecule type" value="Genomic_DNA"/>
</dbReference>
<evidence type="ECO:0008006" key="3">
    <source>
        <dbReference type="Google" id="ProtNLM"/>
    </source>
</evidence>
<dbReference type="InterPro" id="IPR032710">
    <property type="entry name" value="NTF2-like_dom_sf"/>
</dbReference>
<dbReference type="STRING" id="70996.SE18_05390"/>
<dbReference type="RefSeq" id="WP_054533404.1">
    <property type="nucleotide sequence ID" value="NZ_LGKP01000011.1"/>
</dbReference>
<dbReference type="Proteomes" id="UP000050277">
    <property type="component" value="Unassembled WGS sequence"/>
</dbReference>
<name>A0A0P6Y3L4_9CHLR</name>
<organism evidence="1 2">
    <name type="scientific">Herpetosiphon geysericola</name>
    <dbReference type="NCBI Taxonomy" id="70996"/>
    <lineage>
        <taxon>Bacteria</taxon>
        <taxon>Bacillati</taxon>
        <taxon>Chloroflexota</taxon>
        <taxon>Chloroflexia</taxon>
        <taxon>Herpetosiphonales</taxon>
        <taxon>Herpetosiphonaceae</taxon>
        <taxon>Herpetosiphon</taxon>
    </lineage>
</organism>
<dbReference type="InterPro" id="IPR009959">
    <property type="entry name" value="Cyclase_SnoaL-like"/>
</dbReference>
<reference evidence="1 2" key="1">
    <citation type="submission" date="2015-07" db="EMBL/GenBank/DDBJ databases">
        <title>Whole genome sequence of Herpetosiphon geysericola DSM 7119.</title>
        <authorList>
            <person name="Hemp J."/>
            <person name="Ward L.M."/>
            <person name="Pace L.A."/>
            <person name="Fischer W.W."/>
        </authorList>
    </citation>
    <scope>NUCLEOTIDE SEQUENCE [LARGE SCALE GENOMIC DNA]</scope>
    <source>
        <strain evidence="1 2">DSM 7119</strain>
    </source>
</reference>
<dbReference type="PANTHER" id="PTHR38436">
    <property type="entry name" value="POLYKETIDE CYCLASE SNOAL-LIKE DOMAIN"/>
    <property type="match status" value="1"/>
</dbReference>
<dbReference type="Pfam" id="PF07366">
    <property type="entry name" value="SnoaL"/>
    <property type="match status" value="1"/>
</dbReference>
<dbReference type="GO" id="GO:0030638">
    <property type="term" value="P:polyketide metabolic process"/>
    <property type="evidence" value="ECO:0007669"/>
    <property type="project" value="InterPro"/>
</dbReference>
<keyword evidence="2" id="KW-1185">Reference proteome</keyword>
<comment type="caution">
    <text evidence="1">The sequence shown here is derived from an EMBL/GenBank/DDBJ whole genome shotgun (WGS) entry which is preliminary data.</text>
</comment>
<gene>
    <name evidence="1" type="ORF">SE18_05390</name>
</gene>
<evidence type="ECO:0000313" key="1">
    <source>
        <dbReference type="EMBL" id="KPL90528.1"/>
    </source>
</evidence>
<proteinExistence type="predicted"/>
<protein>
    <recommendedName>
        <fullName evidence="3">Ester cyclase</fullName>
    </recommendedName>
</protein>
<sequence>MSEQITLNRQIVHQFIEQCWNQKNLNRSEQLLSPDYVDHAYQPANQAGLIAILEQLSRSFPDHQQQILQTVAEADRVVVQLRFRATHLGEFRGIAPTGQTVDVAVYRMYRLAQGRIAEHWALFDTAGLFQQLQVSLDGQKACQR</sequence>
<dbReference type="OrthoDB" id="158434at2"/>
<dbReference type="SUPFAM" id="SSF54427">
    <property type="entry name" value="NTF2-like"/>
    <property type="match status" value="1"/>
</dbReference>
<dbReference type="Gene3D" id="3.10.450.50">
    <property type="match status" value="1"/>
</dbReference>
<evidence type="ECO:0000313" key="2">
    <source>
        <dbReference type="Proteomes" id="UP000050277"/>
    </source>
</evidence>